<reference evidence="19" key="1">
    <citation type="submission" date="2022-07" db="EMBL/GenBank/DDBJ databases">
        <title>Phylogenomic reconstructions and comparative analyses of Kickxellomycotina fungi.</title>
        <authorList>
            <person name="Reynolds N.K."/>
            <person name="Stajich J.E."/>
            <person name="Barry K."/>
            <person name="Grigoriev I.V."/>
            <person name="Crous P."/>
            <person name="Smith M.E."/>
        </authorList>
    </citation>
    <scope>NUCLEOTIDE SEQUENCE</scope>
    <source>
        <strain evidence="19">NBRC 105413</strain>
    </source>
</reference>
<dbReference type="InterPro" id="IPR023426">
    <property type="entry name" value="Flap_endonuc"/>
</dbReference>
<evidence type="ECO:0000256" key="4">
    <source>
        <dbReference type="ARBA" id="ARBA00022722"/>
    </source>
</evidence>
<gene>
    <name evidence="19" type="primary">FEN1</name>
    <name evidence="19" type="ORF">LPJ64_006286</name>
</gene>
<keyword evidence="3 15" id="KW-0235">DNA replication</keyword>
<keyword evidence="10 15" id="KW-0460">Magnesium</keyword>
<dbReference type="PRINTS" id="PR00853">
    <property type="entry name" value="XPGRADSUPER"/>
</dbReference>
<dbReference type="GO" id="GO:0005730">
    <property type="term" value="C:nucleolus"/>
    <property type="evidence" value="ECO:0007669"/>
    <property type="project" value="UniProtKB-SubCell"/>
</dbReference>
<dbReference type="Gene3D" id="1.10.150.20">
    <property type="entry name" value="5' to 3' exonuclease, C-terminal subdomain"/>
    <property type="match status" value="1"/>
</dbReference>
<evidence type="ECO:0000256" key="16">
    <source>
        <dbReference type="SAM" id="MobiDB-lite"/>
    </source>
</evidence>
<keyword evidence="6 15" id="KW-0255">Endonuclease</keyword>
<feature type="domain" description="XPG N-terminal" evidence="18">
    <location>
        <begin position="1"/>
        <end position="107"/>
    </location>
</feature>
<keyword evidence="20" id="KW-1185">Reference proteome</keyword>
<dbReference type="CDD" id="cd09907">
    <property type="entry name" value="H3TH_FEN1-Euk"/>
    <property type="match status" value="1"/>
</dbReference>
<dbReference type="InterPro" id="IPR006084">
    <property type="entry name" value="XPG/Rad2"/>
</dbReference>
<keyword evidence="13 15" id="KW-0539">Nucleus</keyword>
<dbReference type="GO" id="GO:0008409">
    <property type="term" value="F:5'-3' exonuclease activity"/>
    <property type="evidence" value="ECO:0007669"/>
    <property type="project" value="UniProtKB-UniRule"/>
</dbReference>
<protein>
    <recommendedName>
        <fullName evidence="15">Flap endonuclease 1</fullName>
        <shortName evidence="15">FEN-1</shortName>
        <ecNumber evidence="15">3.1.-.-</ecNumber>
    </recommendedName>
    <alternativeName>
        <fullName evidence="15">Flap structure-specific endonuclease 1</fullName>
    </alternativeName>
</protein>
<sequence length="382" mass="41879">MGIKGLKQVIADRAPAALRTVEMKHLVGRKIAIDASTSLYQFLVAVRSDGQNLTTSDGNTTSHLIGLLYRTVNMIETGLKPVYVFDGKPPTMKGGELEKRREKRSKAEESLKAAEEEGNADEVLKQMKRLSKVTPEINEQAKRLLKLMGVPYVTAPCEAEAECAALAKAGKVWAAASQDMDTLLFGAPVLLRNLTVPAARKLPIEEIHLDEVLKGLDFAQEQLIDMGILLGCDYCDSVRGVGPKSGYEYVRDHKKIEEIVKLEKVSKGVPEEWPFEQARELFAQAEVSDCLSEFVWEKPDTEGMVQFLVNEMEFNEQRVRSAAAKLEKAAGKGQQVRIDSFFKITATRAQPKKAAAANGKDAAAGSKRKGAAASASSKKSRK</sequence>
<dbReference type="EC" id="3.1.-.-" evidence="15"/>
<evidence type="ECO:0000256" key="12">
    <source>
        <dbReference type="ARBA" id="ARBA00023204"/>
    </source>
</evidence>
<evidence type="ECO:0000256" key="2">
    <source>
        <dbReference type="ARBA" id="ARBA00022553"/>
    </source>
</evidence>
<evidence type="ECO:0000256" key="1">
    <source>
        <dbReference type="ARBA" id="ARBA00004173"/>
    </source>
</evidence>
<evidence type="ECO:0000256" key="6">
    <source>
        <dbReference type="ARBA" id="ARBA00022759"/>
    </source>
</evidence>
<dbReference type="InterPro" id="IPR008918">
    <property type="entry name" value="HhH2"/>
</dbReference>
<dbReference type="Pfam" id="PF00867">
    <property type="entry name" value="XPG_I"/>
    <property type="match status" value="1"/>
</dbReference>
<dbReference type="GO" id="GO:0017108">
    <property type="term" value="F:5'-flap endonuclease activity"/>
    <property type="evidence" value="ECO:0007669"/>
    <property type="project" value="UniProtKB-UniRule"/>
</dbReference>
<evidence type="ECO:0000256" key="11">
    <source>
        <dbReference type="ARBA" id="ARBA00023128"/>
    </source>
</evidence>
<dbReference type="FunFam" id="3.40.50.1010:FF:000003">
    <property type="entry name" value="Flap endonuclease 1"/>
    <property type="match status" value="1"/>
</dbReference>
<evidence type="ECO:0000256" key="13">
    <source>
        <dbReference type="ARBA" id="ARBA00023242"/>
    </source>
</evidence>
<dbReference type="PANTHER" id="PTHR11081:SF9">
    <property type="entry name" value="FLAP ENDONUCLEASE 1"/>
    <property type="match status" value="1"/>
</dbReference>
<name>A0A9W7XG22_9FUNG</name>
<evidence type="ECO:0000256" key="14">
    <source>
        <dbReference type="ARBA" id="ARBA00034726"/>
    </source>
</evidence>
<dbReference type="InterPro" id="IPR006085">
    <property type="entry name" value="XPG_DNA_repair_N"/>
</dbReference>
<dbReference type="SUPFAM" id="SSF47807">
    <property type="entry name" value="5' to 3' exonuclease, C-terminal subdomain"/>
    <property type="match status" value="1"/>
</dbReference>
<evidence type="ECO:0000256" key="5">
    <source>
        <dbReference type="ARBA" id="ARBA00022723"/>
    </source>
</evidence>
<keyword evidence="8 15" id="KW-0378">Hydrolase</keyword>
<proteinExistence type="inferred from homology"/>
<evidence type="ECO:0000313" key="20">
    <source>
        <dbReference type="Proteomes" id="UP001145021"/>
    </source>
</evidence>
<feature type="compositionally biased region" description="Basic and acidic residues" evidence="16">
    <location>
        <begin position="95"/>
        <end position="115"/>
    </location>
</feature>
<dbReference type="SUPFAM" id="SSF88723">
    <property type="entry name" value="PIN domain-like"/>
    <property type="match status" value="1"/>
</dbReference>
<dbReference type="SMART" id="SM00484">
    <property type="entry name" value="XPGI"/>
    <property type="match status" value="1"/>
</dbReference>
<dbReference type="InterPro" id="IPR036279">
    <property type="entry name" value="5-3_exonuclease_C_sf"/>
</dbReference>
<comment type="subcellular location">
    <subcellularLocation>
        <location evidence="1 15">Mitochondrion</location>
    </subcellularLocation>
    <subcellularLocation>
        <location evidence="15">Nucleus</location>
        <location evidence="15">Nucleolus</location>
    </subcellularLocation>
    <subcellularLocation>
        <location evidence="15">Nucleus</location>
        <location evidence="15">Nucleoplasm</location>
    </subcellularLocation>
    <text evidence="15">Resides mostly in the nucleoli and relocalizes to the nucleoplasm upon DNA damage.</text>
</comment>
<dbReference type="FunFam" id="1.10.150.20:FF:000009">
    <property type="entry name" value="Flap endonuclease 1"/>
    <property type="match status" value="1"/>
</dbReference>
<dbReference type="CDD" id="cd09867">
    <property type="entry name" value="PIN_FEN1"/>
    <property type="match status" value="1"/>
</dbReference>
<feature type="domain" description="XPG-I" evidence="17">
    <location>
        <begin position="146"/>
        <end position="218"/>
    </location>
</feature>
<dbReference type="GO" id="GO:0005739">
    <property type="term" value="C:mitochondrion"/>
    <property type="evidence" value="ECO:0007669"/>
    <property type="project" value="UniProtKB-SubCell"/>
</dbReference>
<evidence type="ECO:0000256" key="15">
    <source>
        <dbReference type="HAMAP-Rule" id="MF_03140"/>
    </source>
</evidence>
<organism evidence="19 20">
    <name type="scientific">Coemansia asiatica</name>
    <dbReference type="NCBI Taxonomy" id="1052880"/>
    <lineage>
        <taxon>Eukaryota</taxon>
        <taxon>Fungi</taxon>
        <taxon>Fungi incertae sedis</taxon>
        <taxon>Zoopagomycota</taxon>
        <taxon>Kickxellomycotina</taxon>
        <taxon>Kickxellomycetes</taxon>
        <taxon>Kickxellales</taxon>
        <taxon>Kickxellaceae</taxon>
        <taxon>Coemansia</taxon>
    </lineage>
</organism>
<evidence type="ECO:0000256" key="3">
    <source>
        <dbReference type="ARBA" id="ARBA00022705"/>
    </source>
</evidence>
<dbReference type="GO" id="GO:0005654">
    <property type="term" value="C:nucleoplasm"/>
    <property type="evidence" value="ECO:0007669"/>
    <property type="project" value="UniProtKB-SubCell"/>
</dbReference>
<comment type="function">
    <text evidence="15">Structure-specific nuclease with 5'-flap endonuclease and 5'-3' exonuclease activities involved in DNA replication and repair. During DNA replication, cleaves the 5'-overhanging flap structure that is generated by displacement synthesis when DNA polymerase encounters the 5'-end of a downstream Okazaki fragment. It enters the flap from the 5'-end and then tracks to cleave the flap base, leaving a nick for ligation. Also involved in the long patch base excision repair (LP-BER) pathway, by cleaving within the apurinic/apyrimidinic (AP) site-terminated flap. Acts as a genome stabilization factor that prevents flaps from equilibrating into structures that lead to duplications and deletions. Also possesses 5'-3' exonuclease activity on nicked or gapped double-stranded DNA, and exhibits RNase H activity. Also involved in replication and repair of rDNA and in repairing mitochondrial DNA.</text>
</comment>
<dbReference type="Gene3D" id="3.40.50.1010">
    <property type="entry name" value="5'-nuclease"/>
    <property type="match status" value="1"/>
</dbReference>
<feature type="region of interest" description="Disordered" evidence="16">
    <location>
        <begin position="90"/>
        <end position="118"/>
    </location>
</feature>
<keyword evidence="12 15" id="KW-0234">DNA repair</keyword>
<dbReference type="HAMAP" id="MF_00614">
    <property type="entry name" value="Fen"/>
    <property type="match status" value="1"/>
</dbReference>
<dbReference type="PANTHER" id="PTHR11081">
    <property type="entry name" value="FLAP ENDONUCLEASE FAMILY MEMBER"/>
    <property type="match status" value="1"/>
</dbReference>
<keyword evidence="7 15" id="KW-0227">DNA damage</keyword>
<evidence type="ECO:0000256" key="7">
    <source>
        <dbReference type="ARBA" id="ARBA00022763"/>
    </source>
</evidence>
<evidence type="ECO:0000313" key="19">
    <source>
        <dbReference type="EMBL" id="KAJ1641787.1"/>
    </source>
</evidence>
<dbReference type="SMART" id="SM00485">
    <property type="entry name" value="XPGN"/>
    <property type="match status" value="1"/>
</dbReference>
<evidence type="ECO:0000256" key="8">
    <source>
        <dbReference type="ARBA" id="ARBA00022801"/>
    </source>
</evidence>
<keyword evidence="5 15" id="KW-0479">Metal-binding</keyword>
<accession>A0A9W7XG22</accession>
<dbReference type="GO" id="GO:0006284">
    <property type="term" value="P:base-excision repair"/>
    <property type="evidence" value="ECO:0007669"/>
    <property type="project" value="UniProtKB-UniRule"/>
</dbReference>
<feature type="region of interest" description="Disordered" evidence="16">
    <location>
        <begin position="349"/>
        <end position="382"/>
    </location>
</feature>
<dbReference type="GO" id="GO:0000287">
    <property type="term" value="F:magnesium ion binding"/>
    <property type="evidence" value="ECO:0007669"/>
    <property type="project" value="UniProtKB-UniRule"/>
</dbReference>
<dbReference type="Proteomes" id="UP001145021">
    <property type="component" value="Unassembled WGS sequence"/>
</dbReference>
<keyword evidence="4 15" id="KW-0540">Nuclease</keyword>
<dbReference type="PROSITE" id="PS00842">
    <property type="entry name" value="XPG_2"/>
    <property type="match status" value="1"/>
</dbReference>
<keyword evidence="9 15" id="KW-0269">Exonuclease</keyword>
<dbReference type="InterPro" id="IPR019974">
    <property type="entry name" value="XPG_CS"/>
</dbReference>
<dbReference type="AlphaFoldDB" id="A0A9W7XG22"/>
<comment type="cofactor">
    <cofactor evidence="15">
        <name>Mg(2+)</name>
        <dbReference type="ChEBI" id="CHEBI:18420"/>
    </cofactor>
    <text evidence="15">Binds 2 magnesium ions per subunit. They probably participate in the reaction catalyzed by the enzyme. May bind an additional third magnesium ion after substrate binding.</text>
</comment>
<comment type="similarity">
    <text evidence="14 15">Belongs to the XPG/RAD2 endonuclease family. FEN1 subfamily.</text>
</comment>
<evidence type="ECO:0000259" key="17">
    <source>
        <dbReference type="SMART" id="SM00484"/>
    </source>
</evidence>
<dbReference type="GO" id="GO:0003677">
    <property type="term" value="F:DNA binding"/>
    <property type="evidence" value="ECO:0007669"/>
    <property type="project" value="UniProtKB-UniRule"/>
</dbReference>
<keyword evidence="11 15" id="KW-0496">Mitochondrion</keyword>
<dbReference type="InterPro" id="IPR006086">
    <property type="entry name" value="XPG-I_dom"/>
</dbReference>
<dbReference type="InterPro" id="IPR029060">
    <property type="entry name" value="PIN-like_dom_sf"/>
</dbReference>
<dbReference type="EMBL" id="JANBOH010000636">
    <property type="protein sequence ID" value="KAJ1641787.1"/>
    <property type="molecule type" value="Genomic_DNA"/>
</dbReference>
<dbReference type="GO" id="GO:0043137">
    <property type="term" value="P:DNA replication, removal of RNA primer"/>
    <property type="evidence" value="ECO:0007669"/>
    <property type="project" value="UniProtKB-UniRule"/>
</dbReference>
<keyword evidence="2 15" id="KW-0597">Phosphoprotein</keyword>
<evidence type="ECO:0000256" key="9">
    <source>
        <dbReference type="ARBA" id="ARBA00022839"/>
    </source>
</evidence>
<dbReference type="PROSITE" id="PS00841">
    <property type="entry name" value="XPG_1"/>
    <property type="match status" value="1"/>
</dbReference>
<evidence type="ECO:0000259" key="18">
    <source>
        <dbReference type="SMART" id="SM00485"/>
    </source>
</evidence>
<dbReference type="Pfam" id="PF00752">
    <property type="entry name" value="XPG_N"/>
    <property type="match status" value="1"/>
</dbReference>
<evidence type="ECO:0000256" key="10">
    <source>
        <dbReference type="ARBA" id="ARBA00022842"/>
    </source>
</evidence>
<dbReference type="SMART" id="SM00279">
    <property type="entry name" value="HhH2"/>
    <property type="match status" value="1"/>
</dbReference>
<comment type="caution">
    <text evidence="19">The sequence shown here is derived from an EMBL/GenBank/DDBJ whole genome shotgun (WGS) entry which is preliminary data.</text>
</comment>